<evidence type="ECO:0008006" key="2">
    <source>
        <dbReference type="Google" id="ProtNLM"/>
    </source>
</evidence>
<name>A0A0F9DTY9_9ZZZZ</name>
<sequence length="136" mass="15179">PVRSSTGMHRGGVLRSFAGGLKAMNYQEKVDEPWLSWYPCEVKASDTTLIVEDQLSALKGSRVADTVALMGTALSLEKLMEIVKHNNNKVLLLLDADATAKAVKFLRRFSWVSSLTVKPLTKDLKYYTTEEMETLL</sequence>
<dbReference type="AlphaFoldDB" id="A0A0F9DTY9"/>
<dbReference type="EMBL" id="LAZR01037836">
    <property type="protein sequence ID" value="KKL21146.1"/>
    <property type="molecule type" value="Genomic_DNA"/>
</dbReference>
<gene>
    <name evidence="1" type="ORF">LCGC14_2448360</name>
</gene>
<protein>
    <recommendedName>
        <fullName evidence="2">Toprim domain-containing protein</fullName>
    </recommendedName>
</protein>
<evidence type="ECO:0000313" key="1">
    <source>
        <dbReference type="EMBL" id="KKL21146.1"/>
    </source>
</evidence>
<proteinExistence type="predicted"/>
<feature type="non-terminal residue" evidence="1">
    <location>
        <position position="1"/>
    </location>
</feature>
<comment type="caution">
    <text evidence="1">The sequence shown here is derived from an EMBL/GenBank/DDBJ whole genome shotgun (WGS) entry which is preliminary data.</text>
</comment>
<accession>A0A0F9DTY9</accession>
<reference evidence="1" key="1">
    <citation type="journal article" date="2015" name="Nature">
        <title>Complex archaea that bridge the gap between prokaryotes and eukaryotes.</title>
        <authorList>
            <person name="Spang A."/>
            <person name="Saw J.H."/>
            <person name="Jorgensen S.L."/>
            <person name="Zaremba-Niedzwiedzka K."/>
            <person name="Martijn J."/>
            <person name="Lind A.E."/>
            <person name="van Eijk R."/>
            <person name="Schleper C."/>
            <person name="Guy L."/>
            <person name="Ettema T.J."/>
        </authorList>
    </citation>
    <scope>NUCLEOTIDE SEQUENCE</scope>
</reference>
<organism evidence="1">
    <name type="scientific">marine sediment metagenome</name>
    <dbReference type="NCBI Taxonomy" id="412755"/>
    <lineage>
        <taxon>unclassified sequences</taxon>
        <taxon>metagenomes</taxon>
        <taxon>ecological metagenomes</taxon>
    </lineage>
</organism>